<dbReference type="EnsemblMetazoa" id="XM_008191241.3">
    <property type="protein sequence ID" value="XP_008189463.1"/>
    <property type="gene ID" value="LOC100161961"/>
</dbReference>
<name>A0A8R2FDU1_ACYPI</name>
<dbReference type="ESTHER" id="acypi-x1wi80">
    <property type="family name" value="OtherNon-catalytic_C"/>
</dbReference>
<evidence type="ECO:0000256" key="1">
    <source>
        <dbReference type="ARBA" id="ARBA00023180"/>
    </source>
</evidence>
<keyword evidence="3" id="KW-0732">Signal</keyword>
<reference evidence="6" key="1">
    <citation type="submission" date="2010-06" db="EMBL/GenBank/DDBJ databases">
        <authorList>
            <person name="Jiang H."/>
            <person name="Abraham K."/>
            <person name="Ali S."/>
            <person name="Alsbrooks S.L."/>
            <person name="Anim B.N."/>
            <person name="Anosike U.S."/>
            <person name="Attaway T."/>
            <person name="Bandaranaike D.P."/>
            <person name="Battles P.K."/>
            <person name="Bell S.N."/>
            <person name="Bell A.V."/>
            <person name="Beltran B."/>
            <person name="Bickham C."/>
            <person name="Bustamante Y."/>
            <person name="Caleb T."/>
            <person name="Canada A."/>
            <person name="Cardenas V."/>
            <person name="Carter K."/>
            <person name="Chacko J."/>
            <person name="Chandrabose M.N."/>
            <person name="Chavez D."/>
            <person name="Chavez A."/>
            <person name="Chen L."/>
            <person name="Chu H.-S."/>
            <person name="Claassen K.J."/>
            <person name="Cockrell R."/>
            <person name="Collins M."/>
            <person name="Cooper J.A."/>
            <person name="Cree A."/>
            <person name="Curry S.M."/>
            <person name="Da Y."/>
            <person name="Dao M.D."/>
            <person name="Das B."/>
            <person name="Davila M.-L."/>
            <person name="Davy-Carroll L."/>
            <person name="Denson S."/>
            <person name="Dinh H."/>
            <person name="Ebong V.E."/>
            <person name="Edwards J.R."/>
            <person name="Egan A."/>
            <person name="El-Daye J."/>
            <person name="Escobedo L."/>
            <person name="Fernandez S."/>
            <person name="Fernando P.R."/>
            <person name="Flagg N."/>
            <person name="Forbes L.D."/>
            <person name="Fowler R.G."/>
            <person name="Fu Q."/>
            <person name="Gabisi R.A."/>
            <person name="Ganer J."/>
            <person name="Garbino Pronczuk A."/>
            <person name="Garcia R.M."/>
            <person name="Garner T."/>
            <person name="Garrett T.E."/>
            <person name="Gonzalez D.A."/>
            <person name="Hamid H."/>
            <person name="Hawkins E.S."/>
            <person name="Hirani K."/>
            <person name="Hogues M.E."/>
            <person name="Hollins B."/>
            <person name="Hsiao C.-H."/>
            <person name="Jabil R."/>
            <person name="James M.L."/>
            <person name="Jhangiani S.N."/>
            <person name="Johnson B."/>
            <person name="Johnson Q."/>
            <person name="Joshi V."/>
            <person name="Kalu J.B."/>
            <person name="Kam C."/>
            <person name="Kashfia A."/>
            <person name="Keebler J."/>
            <person name="Kisamo H."/>
            <person name="Kovar C.L."/>
            <person name="Lago L.A."/>
            <person name="Lai C.-Y."/>
            <person name="Laidlaw J."/>
            <person name="Lara F."/>
            <person name="Le T.-K."/>
            <person name="Lee S.L."/>
            <person name="Legall F.H."/>
            <person name="Lemon S.J."/>
            <person name="Lewis L.R."/>
            <person name="Li B."/>
            <person name="Liu Y."/>
            <person name="Liu Y.-S."/>
            <person name="Lopez J."/>
            <person name="Lozado R.J."/>
            <person name="Lu J."/>
            <person name="Madu R.C."/>
            <person name="Maheshwari M."/>
            <person name="Maheshwari R."/>
            <person name="Malloy K."/>
            <person name="Martinez E."/>
            <person name="Mathew T."/>
            <person name="Mercado I.C."/>
            <person name="Mercado C."/>
            <person name="Meyer B."/>
            <person name="Montgomery K."/>
            <person name="Morgan M.B."/>
            <person name="Munidasa M."/>
            <person name="Nazareth L.V."/>
            <person name="Nelson J."/>
            <person name="Ng B.M."/>
            <person name="Nguyen N.B."/>
            <person name="Nguyen P.Q."/>
            <person name="Nguyen T."/>
            <person name="Obregon M."/>
            <person name="Okwuonu G.O."/>
            <person name="Onwere C.G."/>
            <person name="Orozco G."/>
            <person name="Parra A."/>
            <person name="Patel S."/>
            <person name="Patil S."/>
            <person name="Perez A."/>
            <person name="Perez Y."/>
            <person name="Pham C."/>
            <person name="Primus E.L."/>
            <person name="Pu L.-L."/>
            <person name="Puazo M."/>
            <person name="Qin X."/>
            <person name="Quiroz J.B."/>
            <person name="Reese J."/>
            <person name="Richards S."/>
            <person name="Rives C.M."/>
            <person name="Robberts R."/>
            <person name="Ruiz S.J."/>
            <person name="Ruiz M.J."/>
            <person name="Santibanez J."/>
            <person name="Schneider B.W."/>
            <person name="Sisson I."/>
            <person name="Smith M."/>
            <person name="Sodergren E."/>
            <person name="Song X.-Z."/>
            <person name="Song B.B."/>
            <person name="Summersgill H."/>
            <person name="Thelus R."/>
            <person name="Thornton R.D."/>
            <person name="Trejos Z.Y."/>
            <person name="Usmani K."/>
            <person name="Vattathil S."/>
            <person name="Villasana D."/>
            <person name="Walker D.L."/>
            <person name="Wang S."/>
            <person name="Wang K."/>
            <person name="White C.S."/>
            <person name="Williams A.C."/>
            <person name="Williamson J."/>
            <person name="Wilson K."/>
            <person name="Woghiren I.O."/>
            <person name="Woodworth J.R."/>
            <person name="Worley K.C."/>
            <person name="Wright R.A."/>
            <person name="Wu W."/>
            <person name="Young L."/>
            <person name="Zhang L."/>
            <person name="Zhang J."/>
            <person name="Zhu Y."/>
            <person name="Muzny D.M."/>
            <person name="Weinstock G."/>
            <person name="Gibbs R.A."/>
        </authorList>
    </citation>
    <scope>NUCLEOTIDE SEQUENCE [LARGE SCALE GENOMIC DNA]</scope>
    <source>
        <strain evidence="6">LSR1</strain>
    </source>
</reference>
<organism evidence="5 6">
    <name type="scientific">Acyrthosiphon pisum</name>
    <name type="common">Pea aphid</name>
    <dbReference type="NCBI Taxonomy" id="7029"/>
    <lineage>
        <taxon>Eukaryota</taxon>
        <taxon>Metazoa</taxon>
        <taxon>Ecdysozoa</taxon>
        <taxon>Arthropoda</taxon>
        <taxon>Hexapoda</taxon>
        <taxon>Insecta</taxon>
        <taxon>Pterygota</taxon>
        <taxon>Neoptera</taxon>
        <taxon>Paraneoptera</taxon>
        <taxon>Hemiptera</taxon>
        <taxon>Sternorrhyncha</taxon>
        <taxon>Aphidomorpha</taxon>
        <taxon>Aphidoidea</taxon>
        <taxon>Aphididae</taxon>
        <taxon>Macrosiphini</taxon>
        <taxon>Acyrthosiphon</taxon>
    </lineage>
</organism>
<feature type="chain" id="PRO_5035825274" description="Carboxylesterase type B domain-containing protein" evidence="3">
    <location>
        <begin position="19"/>
        <end position="761"/>
    </location>
</feature>
<dbReference type="RefSeq" id="XP_008189463.1">
    <property type="nucleotide sequence ID" value="XM_008191241.2"/>
</dbReference>
<accession>A0A8R2FDU1</accession>
<dbReference type="KEGG" id="api:100161961"/>
<dbReference type="Proteomes" id="UP000007819">
    <property type="component" value="Chromosome A1"/>
</dbReference>
<keyword evidence="6" id="KW-1185">Reference proteome</keyword>
<dbReference type="InterPro" id="IPR019819">
    <property type="entry name" value="Carboxylesterase_B_CS"/>
</dbReference>
<dbReference type="Pfam" id="PF00135">
    <property type="entry name" value="COesterase"/>
    <property type="match status" value="1"/>
</dbReference>
<dbReference type="OMA" id="TRHGPPC"/>
<dbReference type="PANTHER" id="PTHR11559">
    <property type="entry name" value="CARBOXYLESTERASE"/>
    <property type="match status" value="1"/>
</dbReference>
<feature type="compositionally biased region" description="Basic and acidic residues" evidence="2">
    <location>
        <begin position="522"/>
        <end position="531"/>
    </location>
</feature>
<protein>
    <recommendedName>
        <fullName evidence="4">Carboxylesterase type B domain-containing protein</fullName>
    </recommendedName>
</protein>
<feature type="signal peptide" evidence="3">
    <location>
        <begin position="1"/>
        <end position="18"/>
    </location>
</feature>
<evidence type="ECO:0000259" key="4">
    <source>
        <dbReference type="Pfam" id="PF00135"/>
    </source>
</evidence>
<feature type="domain" description="Carboxylesterase type B" evidence="4">
    <location>
        <begin position="72"/>
        <end position="613"/>
    </location>
</feature>
<sequence length="761" mass="82880">MLFRFALALGVLLAFCEALSRQKRIVGGYPSLLPESDGFNVSQPSGNHGNSQNYENIVVQVQDDYRSATVTGVEEPEGYLAYKGIRYAEPPVGRLRFQRPSFVRLSGEVDATKFGSPCPQLSSDGSGLVGSEDCLFLNVFTPLKKLNYSNIPVLIWIHGGGFFSGSALQYGPAHLVKNNIIVVTIQYRLGSLGWLTSNLKHLPGNVGLFDMSAAVQWVKDYINYFNGDPERIVVSGQGSAASAVTLLTMSDFTKGMISGVVAMSGSPLSAFAVDPAPKQTYQNMTTLLGCDQSAPLEAIRCLQMLSIQTIINSDYKYQNTKLGKEGYLTGLGSLLNVGPTVEGYNDGRFLPNFILDSPLRLLKKHKLPKIPMLTGVNKLETKSGILGKYRNQVIDNLNKIPDYINKVLPQKVLNTNTGLFKNGSVNNALKNLFENIDYLNLFTSRLETGIKEITKVMQGTTDALFNLPAFFTSHLWSTRSSAYFYSFEHKPSIKSPGKWFLPNILGNPNKEVSKNDGTNSQHVEDNGEPGHGDELIYLYDVRSIEGKQISGTELKDKKDIEMRNNFTSLVAEFVKNGKPKLKILGDEWPSFTSSKQSDYVVLGENSRIENKFRFCEMGLWGGVPDILQSTYCNLPGITDILKTVPDLLQNGVLGDVTEGAVNLLSLNTIDGLLKNGNNGLLGTNNGLLGTNNNGLLGTNNNGLLGTNNEGLLGTTNNGLLGINKNGMRGTLSGKKPETTTKTPNLNTQKPTNILSGLGVLG</sequence>
<evidence type="ECO:0000313" key="5">
    <source>
        <dbReference type="EnsemblMetazoa" id="XP_008189463.1"/>
    </source>
</evidence>
<dbReference type="OrthoDB" id="408631at2759"/>
<dbReference type="Gene3D" id="3.40.50.1820">
    <property type="entry name" value="alpha/beta hydrolase"/>
    <property type="match status" value="1"/>
</dbReference>
<reference evidence="5" key="2">
    <citation type="submission" date="2022-06" db="UniProtKB">
        <authorList>
            <consortium name="EnsemblMetazoa"/>
        </authorList>
    </citation>
    <scope>IDENTIFICATION</scope>
</reference>
<dbReference type="GeneID" id="100161961"/>
<evidence type="ECO:0000256" key="2">
    <source>
        <dbReference type="SAM" id="MobiDB-lite"/>
    </source>
</evidence>
<feature type="compositionally biased region" description="Polar residues" evidence="2">
    <location>
        <begin position="739"/>
        <end position="751"/>
    </location>
</feature>
<proteinExistence type="predicted"/>
<feature type="region of interest" description="Disordered" evidence="2">
    <location>
        <begin position="726"/>
        <end position="751"/>
    </location>
</feature>
<feature type="region of interest" description="Disordered" evidence="2">
    <location>
        <begin position="510"/>
        <end position="531"/>
    </location>
</feature>
<dbReference type="SUPFAM" id="SSF53474">
    <property type="entry name" value="alpha/beta-Hydrolases"/>
    <property type="match status" value="1"/>
</dbReference>
<dbReference type="PROSITE" id="PS00941">
    <property type="entry name" value="CARBOXYLESTERASE_B_2"/>
    <property type="match status" value="1"/>
</dbReference>
<dbReference type="InterPro" id="IPR050309">
    <property type="entry name" value="Type-B_Carboxylest/Lipase"/>
</dbReference>
<evidence type="ECO:0000256" key="3">
    <source>
        <dbReference type="SAM" id="SignalP"/>
    </source>
</evidence>
<evidence type="ECO:0000313" key="6">
    <source>
        <dbReference type="Proteomes" id="UP000007819"/>
    </source>
</evidence>
<dbReference type="InterPro" id="IPR002018">
    <property type="entry name" value="CarbesteraseB"/>
</dbReference>
<dbReference type="InterPro" id="IPR029058">
    <property type="entry name" value="AB_hydrolase_fold"/>
</dbReference>
<dbReference type="AlphaFoldDB" id="A0A8R2FDU1"/>
<keyword evidence="1" id="KW-0325">Glycoprotein</keyword>